<gene>
    <name evidence="9" type="primary">Slc5a7_1</name>
    <name evidence="9" type="ORF">EYF80_063260</name>
</gene>
<dbReference type="GO" id="GO:0005886">
    <property type="term" value="C:plasma membrane"/>
    <property type="evidence" value="ECO:0007669"/>
    <property type="project" value="TreeGrafter"/>
</dbReference>
<accession>A0A4Z2EDM8</accession>
<dbReference type="PANTHER" id="PTHR45897:SF5">
    <property type="entry name" value="HIGH AFFINITY CHOLINE TRANSPORTER 1"/>
    <property type="match status" value="1"/>
</dbReference>
<feature type="transmembrane region" description="Helical" evidence="8">
    <location>
        <begin position="63"/>
        <end position="89"/>
    </location>
</feature>
<feature type="compositionally biased region" description="Basic and acidic residues" evidence="7">
    <location>
        <begin position="188"/>
        <end position="206"/>
    </location>
</feature>
<keyword evidence="1" id="KW-0813">Transport</keyword>
<evidence type="ECO:0000256" key="2">
    <source>
        <dbReference type="ARBA" id="ARBA00022847"/>
    </source>
</evidence>
<dbReference type="InterPro" id="IPR052244">
    <property type="entry name" value="Choline_transporter"/>
</dbReference>
<proteinExistence type="predicted"/>
<dbReference type="Proteomes" id="UP000314294">
    <property type="component" value="Unassembled WGS sequence"/>
</dbReference>
<evidence type="ECO:0000256" key="7">
    <source>
        <dbReference type="SAM" id="MobiDB-lite"/>
    </source>
</evidence>
<organism evidence="9 10">
    <name type="scientific">Liparis tanakae</name>
    <name type="common">Tanaka's snailfish</name>
    <dbReference type="NCBI Taxonomy" id="230148"/>
    <lineage>
        <taxon>Eukaryota</taxon>
        <taxon>Metazoa</taxon>
        <taxon>Chordata</taxon>
        <taxon>Craniata</taxon>
        <taxon>Vertebrata</taxon>
        <taxon>Euteleostomi</taxon>
        <taxon>Actinopterygii</taxon>
        <taxon>Neopterygii</taxon>
        <taxon>Teleostei</taxon>
        <taxon>Neoteleostei</taxon>
        <taxon>Acanthomorphata</taxon>
        <taxon>Eupercaria</taxon>
        <taxon>Perciformes</taxon>
        <taxon>Cottioidei</taxon>
        <taxon>Cottales</taxon>
        <taxon>Liparidae</taxon>
        <taxon>Liparis</taxon>
    </lineage>
</organism>
<keyword evidence="3" id="KW-0915">Sodium</keyword>
<evidence type="ECO:0000256" key="1">
    <source>
        <dbReference type="ARBA" id="ARBA00022448"/>
    </source>
</evidence>
<dbReference type="GO" id="GO:0005307">
    <property type="term" value="F:choline:sodium symporter activity"/>
    <property type="evidence" value="ECO:0007669"/>
    <property type="project" value="TreeGrafter"/>
</dbReference>
<feature type="transmembrane region" description="Helical" evidence="8">
    <location>
        <begin position="21"/>
        <end position="43"/>
    </location>
</feature>
<keyword evidence="2" id="KW-0769">Symport</keyword>
<name>A0A4Z2EDM8_9TELE</name>
<evidence type="ECO:0000256" key="3">
    <source>
        <dbReference type="ARBA" id="ARBA00023053"/>
    </source>
</evidence>
<comment type="caution">
    <text evidence="9">The sequence shown here is derived from an EMBL/GenBank/DDBJ whole genome shotgun (WGS) entry which is preliminary data.</text>
</comment>
<keyword evidence="5" id="KW-0325">Glycoprotein</keyword>
<reference evidence="9 10" key="1">
    <citation type="submission" date="2019-03" db="EMBL/GenBank/DDBJ databases">
        <title>First draft genome of Liparis tanakae, snailfish: a comprehensive survey of snailfish specific genes.</title>
        <authorList>
            <person name="Kim W."/>
            <person name="Song I."/>
            <person name="Jeong J.-H."/>
            <person name="Kim D."/>
            <person name="Kim S."/>
            <person name="Ryu S."/>
            <person name="Song J.Y."/>
            <person name="Lee S.K."/>
        </authorList>
    </citation>
    <scope>NUCLEOTIDE SEQUENCE [LARGE SCALE GENOMIC DNA]</scope>
    <source>
        <tissue evidence="9">Muscle</tissue>
    </source>
</reference>
<dbReference type="GO" id="GO:0008292">
    <property type="term" value="P:acetylcholine biosynthetic process"/>
    <property type="evidence" value="ECO:0007669"/>
    <property type="project" value="TreeGrafter"/>
</dbReference>
<keyword evidence="8" id="KW-0812">Transmembrane</keyword>
<feature type="transmembrane region" description="Helical" evidence="8">
    <location>
        <begin position="142"/>
        <end position="163"/>
    </location>
</feature>
<keyword evidence="4" id="KW-0406">Ion transport</keyword>
<dbReference type="AlphaFoldDB" id="A0A4Z2EDM8"/>
<dbReference type="EMBL" id="SRLO01009887">
    <property type="protein sequence ID" value="TNN26604.1"/>
    <property type="molecule type" value="Genomic_DNA"/>
</dbReference>
<evidence type="ECO:0000313" key="9">
    <source>
        <dbReference type="EMBL" id="TNN26604.1"/>
    </source>
</evidence>
<evidence type="ECO:0000256" key="6">
    <source>
        <dbReference type="ARBA" id="ARBA00023201"/>
    </source>
</evidence>
<evidence type="ECO:0000313" key="10">
    <source>
        <dbReference type="Proteomes" id="UP000314294"/>
    </source>
</evidence>
<keyword evidence="8" id="KW-0472">Membrane</keyword>
<sequence length="212" mass="23022">MGAMGYQCFHQRTLSATSTSAARFTCFVAAFTVLIFGIPPILIGAVAVSTGLIGVSLTNIQSSIILLMFLGAEISYILIFSQLVCVLFFKISNFYGAAAGWLIGLVLRLLCGEPSLGLATVIHFPGCTLEDGVYVQYAPVRTISMLSAFAANLCFSYLAALLFNKGLLPERWDAFNLKVQDSADNKTYNEKETLDETESPQDKLEPMIDTTC</sequence>
<keyword evidence="8" id="KW-1133">Transmembrane helix</keyword>
<evidence type="ECO:0000256" key="8">
    <source>
        <dbReference type="SAM" id="Phobius"/>
    </source>
</evidence>
<protein>
    <submittedName>
        <fullName evidence="9">High affinity choline transporter 1</fullName>
    </submittedName>
</protein>
<evidence type="ECO:0000256" key="5">
    <source>
        <dbReference type="ARBA" id="ARBA00023180"/>
    </source>
</evidence>
<dbReference type="PANTHER" id="PTHR45897">
    <property type="entry name" value="HIGH-AFFINITY CHOLINE TRANSPORTER 1"/>
    <property type="match status" value="1"/>
</dbReference>
<evidence type="ECO:0000256" key="4">
    <source>
        <dbReference type="ARBA" id="ARBA00023065"/>
    </source>
</evidence>
<dbReference type="OrthoDB" id="546820at2759"/>
<keyword evidence="6" id="KW-0739">Sodium transport</keyword>
<feature type="region of interest" description="Disordered" evidence="7">
    <location>
        <begin position="188"/>
        <end position="212"/>
    </location>
</feature>
<keyword evidence="10" id="KW-1185">Reference proteome</keyword>